<evidence type="ECO:0000313" key="1">
    <source>
        <dbReference type="EMBL" id="TDK53403.1"/>
    </source>
</evidence>
<dbReference type="AlphaFoldDB" id="A0A4R5VH91"/>
<dbReference type="Proteomes" id="UP000295132">
    <property type="component" value="Unassembled WGS sequence"/>
</dbReference>
<reference evidence="1 2" key="1">
    <citation type="submission" date="2019-03" db="EMBL/GenBank/DDBJ databases">
        <title>Bacillus niacini sp. nov. a Nicotinate-Metabolizing Mesophile Isolated from Soil.</title>
        <authorList>
            <person name="Zhang G."/>
        </authorList>
    </citation>
    <scope>NUCLEOTIDE SEQUENCE [LARGE SCALE GENOMIC DNA]</scope>
    <source>
        <strain evidence="1 2">WN066</strain>
    </source>
</reference>
<organism evidence="1 2">
    <name type="scientific">Bacillus salipaludis</name>
    <dbReference type="NCBI Taxonomy" id="2547811"/>
    <lineage>
        <taxon>Bacteria</taxon>
        <taxon>Bacillati</taxon>
        <taxon>Bacillota</taxon>
        <taxon>Bacilli</taxon>
        <taxon>Bacillales</taxon>
        <taxon>Bacillaceae</taxon>
        <taxon>Bacillus</taxon>
    </lineage>
</organism>
<sequence length="160" mass="19334">MGLQIKWSYLKQIIESRFCDKLIGRININYTNYRTINEPESRFWITLDGEELYSNSKVKWLFNHYKIILEHSNDNEQMTYEEAEKILEKQGQYYIDYIEDSLCQYINLSISDALNSERFLIRALAMIDRRLGKRRLQSVEIEENEHILVHKLYSRDSKVR</sequence>
<dbReference type="InterPro" id="IPR057955">
    <property type="entry name" value="SF0329-like"/>
</dbReference>
<protein>
    <submittedName>
        <fullName evidence="1">Uncharacterized protein</fullName>
    </submittedName>
</protein>
<comment type="caution">
    <text evidence="1">The sequence shown here is derived from an EMBL/GenBank/DDBJ whole genome shotgun (WGS) entry which is preliminary data.</text>
</comment>
<accession>A0A4R5VH91</accession>
<dbReference type="EMBL" id="SMYO01000070">
    <property type="protein sequence ID" value="TDK53403.1"/>
    <property type="molecule type" value="Genomic_DNA"/>
</dbReference>
<dbReference type="Pfam" id="PF25753">
    <property type="entry name" value="SF0329"/>
    <property type="match status" value="1"/>
</dbReference>
<dbReference type="RefSeq" id="WP_133340677.1">
    <property type="nucleotide sequence ID" value="NZ_SMYO01000070.1"/>
</dbReference>
<name>A0A4R5VH91_9BACI</name>
<proteinExistence type="predicted"/>
<gene>
    <name evidence="1" type="ORF">E2K98_30230</name>
</gene>
<evidence type="ECO:0000313" key="2">
    <source>
        <dbReference type="Proteomes" id="UP000295132"/>
    </source>
</evidence>